<name>A0ABS9ECQ4_9HYPH</name>
<keyword evidence="1" id="KW-1133">Transmembrane helix</keyword>
<feature type="transmembrane region" description="Helical" evidence="1">
    <location>
        <begin position="16"/>
        <end position="37"/>
    </location>
</feature>
<gene>
    <name evidence="2" type="ORF">L1I42_13500</name>
</gene>
<sequence length="86" mass="9471">MFEAIWIWFEANGFNIFMMGWLVALAGAIVHTIGGGFKDGPSKVPVLGNYEEVKKGQKGFRQQQVAGWIFKAGFALVLIGGLLHFL</sequence>
<evidence type="ECO:0000313" key="3">
    <source>
        <dbReference type="Proteomes" id="UP001201217"/>
    </source>
</evidence>
<dbReference type="RefSeq" id="WP_236115204.1">
    <property type="nucleotide sequence ID" value="NZ_JAKGTI010000003.1"/>
</dbReference>
<dbReference type="Proteomes" id="UP001201217">
    <property type="component" value="Unassembled WGS sequence"/>
</dbReference>
<protein>
    <submittedName>
        <fullName evidence="2">Uncharacterized protein</fullName>
    </submittedName>
</protein>
<keyword evidence="3" id="KW-1185">Reference proteome</keyword>
<keyword evidence="1" id="KW-0812">Transmembrane</keyword>
<feature type="transmembrane region" description="Helical" evidence="1">
    <location>
        <begin position="65"/>
        <end position="85"/>
    </location>
</feature>
<comment type="caution">
    <text evidence="2">The sequence shown here is derived from an EMBL/GenBank/DDBJ whole genome shotgun (WGS) entry which is preliminary data.</text>
</comment>
<proteinExistence type="predicted"/>
<dbReference type="EMBL" id="JAKGTI010000003">
    <property type="protein sequence ID" value="MCF4099510.1"/>
    <property type="molecule type" value="Genomic_DNA"/>
</dbReference>
<organism evidence="2 3">
    <name type="scientific">Maritalea mediterranea</name>
    <dbReference type="NCBI Taxonomy" id="2909667"/>
    <lineage>
        <taxon>Bacteria</taxon>
        <taxon>Pseudomonadati</taxon>
        <taxon>Pseudomonadota</taxon>
        <taxon>Alphaproteobacteria</taxon>
        <taxon>Hyphomicrobiales</taxon>
        <taxon>Devosiaceae</taxon>
        <taxon>Maritalea</taxon>
    </lineage>
</organism>
<evidence type="ECO:0000256" key="1">
    <source>
        <dbReference type="SAM" id="Phobius"/>
    </source>
</evidence>
<keyword evidence="1" id="KW-0472">Membrane</keyword>
<accession>A0ABS9ECQ4</accession>
<evidence type="ECO:0000313" key="2">
    <source>
        <dbReference type="EMBL" id="MCF4099510.1"/>
    </source>
</evidence>
<reference evidence="2 3" key="1">
    <citation type="submission" date="2022-01" db="EMBL/GenBank/DDBJ databases">
        <title>Maritalea mediterranea sp. nov., isolated from marine plastic residues from the Malva-rosa beach (Valencia, Spain).</title>
        <authorList>
            <person name="Vidal-Verdu A."/>
            <person name="Molina-Menor E."/>
            <person name="Pascual J."/>
            <person name="Pereto J."/>
            <person name="Porcar M."/>
        </authorList>
    </citation>
    <scope>NUCLEOTIDE SEQUENCE [LARGE SCALE GENOMIC DNA]</scope>
    <source>
        <strain evidence="2 3">P4.10X</strain>
    </source>
</reference>